<sequence>MRIKLHQVEFCSTDVPVMDVFYRSVLDLEPEPAVGAAQVTAGGCAGKVAFVADGTTQLHSAEKDPEVGSLTGSALSLP</sequence>
<evidence type="ECO:0000313" key="1">
    <source>
        <dbReference type="EMBL" id="GAA0596453.1"/>
    </source>
</evidence>
<name>A0ABP3QSE9_9PROT</name>
<evidence type="ECO:0000313" key="2">
    <source>
        <dbReference type="Proteomes" id="UP001501588"/>
    </source>
</evidence>
<reference evidence="2" key="1">
    <citation type="journal article" date="2019" name="Int. J. Syst. Evol. Microbiol.">
        <title>The Global Catalogue of Microorganisms (GCM) 10K type strain sequencing project: providing services to taxonomists for standard genome sequencing and annotation.</title>
        <authorList>
            <consortium name="The Broad Institute Genomics Platform"/>
            <consortium name="The Broad Institute Genome Sequencing Center for Infectious Disease"/>
            <person name="Wu L."/>
            <person name="Ma J."/>
        </authorList>
    </citation>
    <scope>NUCLEOTIDE SEQUENCE [LARGE SCALE GENOMIC DNA]</scope>
    <source>
        <strain evidence="2">JCM 9933</strain>
    </source>
</reference>
<dbReference type="Proteomes" id="UP001501588">
    <property type="component" value="Unassembled WGS sequence"/>
</dbReference>
<evidence type="ECO:0008006" key="3">
    <source>
        <dbReference type="Google" id="ProtNLM"/>
    </source>
</evidence>
<protein>
    <recommendedName>
        <fullName evidence="3">Glyoxalase-like domain-containing protein</fullName>
    </recommendedName>
</protein>
<keyword evidence="2" id="KW-1185">Reference proteome</keyword>
<dbReference type="EMBL" id="BAAAFZ010000061">
    <property type="protein sequence ID" value="GAA0596453.1"/>
    <property type="molecule type" value="Genomic_DNA"/>
</dbReference>
<dbReference type="RefSeq" id="WP_343897018.1">
    <property type="nucleotide sequence ID" value="NZ_BAAAFZ010000061.1"/>
</dbReference>
<accession>A0ABP3QSE9</accession>
<organism evidence="1 2">
    <name type="scientific">Craurococcus roseus</name>
    <dbReference type="NCBI Taxonomy" id="77585"/>
    <lineage>
        <taxon>Bacteria</taxon>
        <taxon>Pseudomonadati</taxon>
        <taxon>Pseudomonadota</taxon>
        <taxon>Alphaproteobacteria</taxon>
        <taxon>Acetobacterales</taxon>
        <taxon>Acetobacteraceae</taxon>
        <taxon>Craurococcus</taxon>
    </lineage>
</organism>
<comment type="caution">
    <text evidence="1">The sequence shown here is derived from an EMBL/GenBank/DDBJ whole genome shotgun (WGS) entry which is preliminary data.</text>
</comment>
<proteinExistence type="predicted"/>
<gene>
    <name evidence="1" type="ORF">GCM10009416_38500</name>
</gene>